<organism evidence="14 15">
    <name type="scientific">Sistotremastrum niveocremeum HHB9708</name>
    <dbReference type="NCBI Taxonomy" id="1314777"/>
    <lineage>
        <taxon>Eukaryota</taxon>
        <taxon>Fungi</taxon>
        <taxon>Dikarya</taxon>
        <taxon>Basidiomycota</taxon>
        <taxon>Agaricomycotina</taxon>
        <taxon>Agaricomycetes</taxon>
        <taxon>Sistotremastrales</taxon>
        <taxon>Sistotremastraceae</taxon>
        <taxon>Sertulicium</taxon>
        <taxon>Sertulicium niveocremeum</taxon>
    </lineage>
</organism>
<dbReference type="PRINTS" id="PR01657">
    <property type="entry name" value="MCMFAMILY"/>
</dbReference>
<comment type="function">
    <text evidence="11">Acts as component of the MCM2-7 complex (MCM complex) which is the replicative helicase essential for 'once per cell cycle' DNA replication initiation and elongation in eukaryotic cells. The active ATPase sites in the MCM2-7 ring are formed through the interaction surfaces of two neighboring subunits such that a critical structure of a conserved arginine finger motif is provided in trans relative to the ATP-binding site of the Walker A box of the adjacent subunit. The six ATPase active sites, however, are likely to contribute differentially to the complex helicase activity.</text>
</comment>
<dbReference type="Gene3D" id="3.30.1640.10">
    <property type="entry name" value="mini-chromosome maintenance (MCM) complex, chain A, domain 1"/>
    <property type="match status" value="1"/>
</dbReference>
<dbReference type="InterPro" id="IPR031327">
    <property type="entry name" value="MCM"/>
</dbReference>
<dbReference type="FunFam" id="2.20.28.10:FF:000003">
    <property type="entry name" value="DNA helicase"/>
    <property type="match status" value="1"/>
</dbReference>
<dbReference type="AlphaFoldDB" id="A0A164Z4I1"/>
<dbReference type="Proteomes" id="UP000076722">
    <property type="component" value="Unassembled WGS sequence"/>
</dbReference>
<dbReference type="PANTHER" id="PTHR11630">
    <property type="entry name" value="DNA REPLICATION LICENSING FACTOR MCM FAMILY MEMBER"/>
    <property type="match status" value="1"/>
</dbReference>
<sequence length="878" mass="96390">MSSSPLHYPTTDPPQSDLLAPPSSRRLPRTPPGSNGPLFIPSSTPRTQRRHDIHSSNVMTSPTAVSARRTAPLPRTPTADADDAPQSSLPAAQPEPATFNAIWGTNVSIVETASIFGDFLRNFKPKWRAQYDDANDIPRTNFTSADPNVPSYPDDLRKMRLTGETGLNLDVVNLLSYPPAEKLWWQLQKYPQEVIPAMDQALKDVMITLAEDDNERPEIIEEVERAVYKIRPMGFPAGNMRDLNPSNTDHLITIKGLVIRATPIIPDMTQAFFKCLKCSHTHRAEIDRGRIAEPPACTRDRCAEPGGMVLIHNRSAFANRQVVRLQETPDVVPDGQTPHTVSLCVYDELVDIVKPGDRITATGIFRALPVRVNPRQRTIKSLFRTFVDVLHIQRGDGNRLGVDPSTRQPGERMPGVGGTAMDVDDEDDFPILEDEEAGTSRKADLERRLKDLSRRPDIYEYLAKSLAPGIWGLDDVKKGILLQLFGGTNKSISRGGGGGGPRYRGDINVLLVGDPGTSKSQILQYVHKIAPRGVYTSGKGSSAVGLTAYVTRDPDSKQLVLESGALVLSDGGVCCIDEFDKMSDATRSVLHEVMEQQTVSIAKAGIITTLNARTSILAAANPIGSKYLPNLSIAQNIDLPPTLISRFDLLYLVVDQIDETADRRLARHLVGLYLEDTPANAGQEVLDMETLAAYITYARSHLHPAITEEASNELVSAYVALRKVGEEPGSSERRITATTRQLESMIRLSEAHARMRFSELVELSDVQEATRLMREAIRTSATDPTTGRIDLDIVNVGAGAQQRRMRSDLKRELLNLLGANGAGGVRWAEVLKSLNTQSTLPVDASEFSEVVKSLEAEGLIKTVGDHQRRVIRLVPGAQ</sequence>
<dbReference type="GO" id="GO:0000727">
    <property type="term" value="P:double-strand break repair via break-induced replication"/>
    <property type="evidence" value="ECO:0007669"/>
    <property type="project" value="TreeGrafter"/>
</dbReference>
<dbReference type="Pfam" id="PF00493">
    <property type="entry name" value="MCM"/>
    <property type="match status" value="1"/>
</dbReference>
<comment type="similarity">
    <text evidence="2 10">Belongs to the MCM family.</text>
</comment>
<dbReference type="Gene3D" id="3.40.50.300">
    <property type="entry name" value="P-loop containing nucleotide triphosphate hydrolases"/>
    <property type="match status" value="1"/>
</dbReference>
<comment type="catalytic activity">
    <reaction evidence="11">
        <text>ATP + H2O = ADP + phosphate + H(+)</text>
        <dbReference type="Rhea" id="RHEA:13065"/>
        <dbReference type="ChEBI" id="CHEBI:15377"/>
        <dbReference type="ChEBI" id="CHEBI:15378"/>
        <dbReference type="ChEBI" id="CHEBI:30616"/>
        <dbReference type="ChEBI" id="CHEBI:43474"/>
        <dbReference type="ChEBI" id="CHEBI:456216"/>
        <dbReference type="EC" id="3.6.4.12"/>
    </reaction>
</comment>
<keyword evidence="6 11" id="KW-0347">Helicase</keyword>
<dbReference type="GO" id="GO:1902975">
    <property type="term" value="P:mitotic DNA replication initiation"/>
    <property type="evidence" value="ECO:0007669"/>
    <property type="project" value="TreeGrafter"/>
</dbReference>
<evidence type="ECO:0000256" key="4">
    <source>
        <dbReference type="ARBA" id="ARBA00022741"/>
    </source>
</evidence>
<dbReference type="InterPro" id="IPR027925">
    <property type="entry name" value="MCM_N"/>
</dbReference>
<keyword evidence="7 10" id="KW-0067">ATP-binding</keyword>
<feature type="region of interest" description="Disordered" evidence="12">
    <location>
        <begin position="400"/>
        <end position="423"/>
    </location>
</feature>
<dbReference type="PANTHER" id="PTHR11630:SF66">
    <property type="entry name" value="DNA REPLICATION LICENSING FACTOR MCM4"/>
    <property type="match status" value="1"/>
</dbReference>
<name>A0A164Z4I1_9AGAM</name>
<accession>A0A164Z4I1</accession>
<dbReference type="InterPro" id="IPR033762">
    <property type="entry name" value="MCM_OB"/>
</dbReference>
<dbReference type="FunFam" id="3.40.50.300:FF:000217">
    <property type="entry name" value="DNA helicase"/>
    <property type="match status" value="1"/>
</dbReference>
<dbReference type="InterPro" id="IPR012340">
    <property type="entry name" value="NA-bd_OB-fold"/>
</dbReference>
<dbReference type="GO" id="GO:0005524">
    <property type="term" value="F:ATP binding"/>
    <property type="evidence" value="ECO:0007669"/>
    <property type="project" value="UniProtKB-UniRule"/>
</dbReference>
<dbReference type="Pfam" id="PF21128">
    <property type="entry name" value="WHD_MCM4"/>
    <property type="match status" value="1"/>
</dbReference>
<feature type="compositionally biased region" description="Polar residues" evidence="12">
    <location>
        <begin position="55"/>
        <end position="64"/>
    </location>
</feature>
<dbReference type="EMBL" id="KV419396">
    <property type="protein sequence ID" value="KZS97540.1"/>
    <property type="molecule type" value="Genomic_DNA"/>
</dbReference>
<dbReference type="GO" id="GO:0003697">
    <property type="term" value="F:single-stranded DNA binding"/>
    <property type="evidence" value="ECO:0007669"/>
    <property type="project" value="TreeGrafter"/>
</dbReference>
<dbReference type="Pfam" id="PF14551">
    <property type="entry name" value="MCM_N"/>
    <property type="match status" value="1"/>
</dbReference>
<feature type="region of interest" description="Disordered" evidence="12">
    <location>
        <begin position="1"/>
        <end position="93"/>
    </location>
</feature>
<evidence type="ECO:0000259" key="13">
    <source>
        <dbReference type="PROSITE" id="PS50051"/>
    </source>
</evidence>
<keyword evidence="9 11" id="KW-0539">Nucleus</keyword>
<proteinExistence type="inferred from homology"/>
<dbReference type="GO" id="GO:0042555">
    <property type="term" value="C:MCM complex"/>
    <property type="evidence" value="ECO:0007669"/>
    <property type="project" value="UniProtKB-UniRule"/>
</dbReference>
<comment type="subcellular location">
    <subcellularLocation>
        <location evidence="1">Nucleus</location>
    </subcellularLocation>
</comment>
<dbReference type="Gene3D" id="2.40.50.140">
    <property type="entry name" value="Nucleic acid-binding proteins"/>
    <property type="match status" value="1"/>
</dbReference>
<dbReference type="SUPFAM" id="SSF50249">
    <property type="entry name" value="Nucleic acid-binding proteins"/>
    <property type="match status" value="1"/>
</dbReference>
<evidence type="ECO:0000256" key="1">
    <source>
        <dbReference type="ARBA" id="ARBA00004123"/>
    </source>
</evidence>
<keyword evidence="8 10" id="KW-0238">DNA-binding</keyword>
<gene>
    <name evidence="14" type="ORF">SISNIDRAFT_472536</name>
</gene>
<reference evidence="14 15" key="1">
    <citation type="journal article" date="2016" name="Mol. Biol. Evol.">
        <title>Comparative Genomics of Early-Diverging Mushroom-Forming Fungi Provides Insights into the Origins of Lignocellulose Decay Capabilities.</title>
        <authorList>
            <person name="Nagy L.G."/>
            <person name="Riley R."/>
            <person name="Tritt A."/>
            <person name="Adam C."/>
            <person name="Daum C."/>
            <person name="Floudas D."/>
            <person name="Sun H."/>
            <person name="Yadav J.S."/>
            <person name="Pangilinan J."/>
            <person name="Larsson K.H."/>
            <person name="Matsuura K."/>
            <person name="Barry K."/>
            <person name="Labutti K."/>
            <person name="Kuo R."/>
            <person name="Ohm R.A."/>
            <person name="Bhattacharya S.S."/>
            <person name="Shirouzu T."/>
            <person name="Yoshinaga Y."/>
            <person name="Martin F.M."/>
            <person name="Grigoriev I.V."/>
            <person name="Hibbett D.S."/>
        </authorList>
    </citation>
    <scope>NUCLEOTIDE SEQUENCE [LARGE SCALE GENOMIC DNA]</scope>
    <source>
        <strain evidence="14 15">HHB9708</strain>
    </source>
</reference>
<dbReference type="PRINTS" id="PR01660">
    <property type="entry name" value="MCMPROTEIN4"/>
</dbReference>
<comment type="subunit">
    <text evidence="11">Component of the MCM2-7 complex.</text>
</comment>
<evidence type="ECO:0000256" key="7">
    <source>
        <dbReference type="ARBA" id="ARBA00022840"/>
    </source>
</evidence>
<dbReference type="InterPro" id="IPR008047">
    <property type="entry name" value="MCM_4"/>
</dbReference>
<dbReference type="SUPFAM" id="SSF52540">
    <property type="entry name" value="P-loop containing nucleoside triphosphate hydrolases"/>
    <property type="match status" value="1"/>
</dbReference>
<dbReference type="OrthoDB" id="10251574at2759"/>
<dbReference type="PROSITE" id="PS00847">
    <property type="entry name" value="MCM_1"/>
    <property type="match status" value="1"/>
</dbReference>
<dbReference type="InterPro" id="IPR036388">
    <property type="entry name" value="WH-like_DNA-bd_sf"/>
</dbReference>
<dbReference type="InterPro" id="IPR001208">
    <property type="entry name" value="MCM_dom"/>
</dbReference>
<dbReference type="GO" id="GO:0016887">
    <property type="term" value="F:ATP hydrolysis activity"/>
    <property type="evidence" value="ECO:0007669"/>
    <property type="project" value="RHEA"/>
</dbReference>
<evidence type="ECO:0000256" key="11">
    <source>
        <dbReference type="RuleBase" id="RU368062"/>
    </source>
</evidence>
<dbReference type="GO" id="GO:0043596">
    <property type="term" value="C:nuclear replication fork"/>
    <property type="evidence" value="ECO:0007669"/>
    <property type="project" value="UniProtKB-ARBA"/>
</dbReference>
<dbReference type="GO" id="GO:0005656">
    <property type="term" value="C:nuclear pre-replicative complex"/>
    <property type="evidence" value="ECO:0007669"/>
    <property type="project" value="UniProtKB-ARBA"/>
</dbReference>
<evidence type="ECO:0000313" key="14">
    <source>
        <dbReference type="EMBL" id="KZS97540.1"/>
    </source>
</evidence>
<protein>
    <recommendedName>
        <fullName evidence="11">DNA replication licensing factor MCM4</fullName>
        <ecNumber evidence="11">3.6.4.12</ecNumber>
    </recommendedName>
</protein>
<keyword evidence="3 11" id="KW-0235">DNA replication</keyword>
<evidence type="ECO:0000313" key="15">
    <source>
        <dbReference type="Proteomes" id="UP000076722"/>
    </source>
</evidence>
<dbReference type="STRING" id="1314777.A0A164Z4I1"/>
<evidence type="ECO:0000256" key="8">
    <source>
        <dbReference type="ARBA" id="ARBA00023125"/>
    </source>
</evidence>
<dbReference type="Pfam" id="PF17207">
    <property type="entry name" value="MCM_OB"/>
    <property type="match status" value="1"/>
</dbReference>
<keyword evidence="15" id="KW-1185">Reference proteome</keyword>
<dbReference type="PROSITE" id="PS50051">
    <property type="entry name" value="MCM_2"/>
    <property type="match status" value="1"/>
</dbReference>
<dbReference type="GO" id="GO:0097373">
    <property type="term" value="C:MCM core complex"/>
    <property type="evidence" value="ECO:0007669"/>
    <property type="project" value="UniProtKB-ARBA"/>
</dbReference>
<dbReference type="EC" id="3.6.4.12" evidence="11"/>
<dbReference type="InterPro" id="IPR041562">
    <property type="entry name" value="MCM_lid"/>
</dbReference>
<dbReference type="GO" id="GO:0006271">
    <property type="term" value="P:DNA strand elongation involved in DNA replication"/>
    <property type="evidence" value="ECO:0007669"/>
    <property type="project" value="TreeGrafter"/>
</dbReference>
<evidence type="ECO:0000256" key="12">
    <source>
        <dbReference type="SAM" id="MobiDB-lite"/>
    </source>
</evidence>
<evidence type="ECO:0000256" key="5">
    <source>
        <dbReference type="ARBA" id="ARBA00022801"/>
    </source>
</evidence>
<evidence type="ECO:0000256" key="10">
    <source>
        <dbReference type="RuleBase" id="RU004070"/>
    </source>
</evidence>
<dbReference type="GO" id="GO:0031261">
    <property type="term" value="C:DNA replication preinitiation complex"/>
    <property type="evidence" value="ECO:0007669"/>
    <property type="project" value="UniProtKB-ARBA"/>
</dbReference>
<dbReference type="InterPro" id="IPR027417">
    <property type="entry name" value="P-loop_NTPase"/>
</dbReference>
<dbReference type="Gene3D" id="1.10.10.10">
    <property type="entry name" value="Winged helix-like DNA-binding domain superfamily/Winged helix DNA-binding domain"/>
    <property type="match status" value="1"/>
</dbReference>
<feature type="compositionally biased region" description="Low complexity" evidence="12">
    <location>
        <begin position="16"/>
        <end position="25"/>
    </location>
</feature>
<dbReference type="SMART" id="SM00350">
    <property type="entry name" value="MCM"/>
    <property type="match status" value="1"/>
</dbReference>
<dbReference type="GO" id="GO:0017116">
    <property type="term" value="F:single-stranded DNA helicase activity"/>
    <property type="evidence" value="ECO:0007669"/>
    <property type="project" value="TreeGrafter"/>
</dbReference>
<dbReference type="Gene3D" id="2.20.28.10">
    <property type="match status" value="1"/>
</dbReference>
<evidence type="ECO:0000256" key="3">
    <source>
        <dbReference type="ARBA" id="ARBA00022705"/>
    </source>
</evidence>
<feature type="domain" description="MCM C-terminal AAA(+) ATPase" evidence="13">
    <location>
        <begin position="458"/>
        <end position="669"/>
    </location>
</feature>
<evidence type="ECO:0000256" key="2">
    <source>
        <dbReference type="ARBA" id="ARBA00008010"/>
    </source>
</evidence>
<dbReference type="GO" id="GO:0006279">
    <property type="term" value="P:premeiotic DNA replication"/>
    <property type="evidence" value="ECO:0007669"/>
    <property type="project" value="UniProtKB-ARBA"/>
</dbReference>
<keyword evidence="5 11" id="KW-0378">Hydrolase</keyword>
<evidence type="ECO:0000256" key="6">
    <source>
        <dbReference type="ARBA" id="ARBA00022806"/>
    </source>
</evidence>
<evidence type="ECO:0000256" key="9">
    <source>
        <dbReference type="ARBA" id="ARBA00023242"/>
    </source>
</evidence>
<dbReference type="CDD" id="cd17755">
    <property type="entry name" value="MCM4"/>
    <property type="match status" value="1"/>
</dbReference>
<dbReference type="Pfam" id="PF17855">
    <property type="entry name" value="MCM_lid"/>
    <property type="match status" value="1"/>
</dbReference>
<dbReference type="InterPro" id="IPR018525">
    <property type="entry name" value="MCM_CS"/>
</dbReference>
<keyword evidence="4 10" id="KW-0547">Nucleotide-binding</keyword>